<evidence type="ECO:0000256" key="1">
    <source>
        <dbReference type="SAM" id="SignalP"/>
    </source>
</evidence>
<feature type="signal peptide" evidence="1">
    <location>
        <begin position="1"/>
        <end position="17"/>
    </location>
</feature>
<feature type="chain" id="PRO_5046957862" evidence="1">
    <location>
        <begin position="18"/>
        <end position="151"/>
    </location>
</feature>
<dbReference type="Pfam" id="PF14499">
    <property type="entry name" value="DUF4437"/>
    <property type="match status" value="1"/>
</dbReference>
<proteinExistence type="predicted"/>
<gene>
    <name evidence="2" type="ORF">MNR06_00075</name>
</gene>
<dbReference type="InterPro" id="IPR014710">
    <property type="entry name" value="RmlC-like_jellyroll"/>
</dbReference>
<dbReference type="Proteomes" id="UP000830116">
    <property type="component" value="Chromosome"/>
</dbReference>
<evidence type="ECO:0000313" key="3">
    <source>
        <dbReference type="Proteomes" id="UP000830116"/>
    </source>
</evidence>
<evidence type="ECO:0000313" key="2">
    <source>
        <dbReference type="EMBL" id="UOF01349.1"/>
    </source>
</evidence>
<dbReference type="EMBL" id="CP093442">
    <property type="protein sequence ID" value="UOF01349.1"/>
    <property type="molecule type" value="Genomic_DNA"/>
</dbReference>
<dbReference type="InterPro" id="IPR011051">
    <property type="entry name" value="RmlC_Cupin_sf"/>
</dbReference>
<accession>A0ABY4CA40</accession>
<dbReference type="Gene3D" id="2.60.120.10">
    <property type="entry name" value="Jelly Rolls"/>
    <property type="match status" value="1"/>
</dbReference>
<sequence>MIQLLLALSLVPQPSLAADSADHIMMKSEEVKWMDAPTSLPKGAKTAVIYGDPSKEGPFAMRIKFPANYLIPPHTHPKDEVVTVISGTLLMGLGADAKAKPMNLPAGSFAVMKVGTQHFAKSEKEAVVQLNGVGPWGITYVNPADDPRTNK</sequence>
<keyword evidence="1" id="KW-0732">Signal</keyword>
<dbReference type="RefSeq" id="WP_243537785.1">
    <property type="nucleotide sequence ID" value="NZ_CP093442.1"/>
</dbReference>
<name>A0ABY4CA40_9BACT</name>
<dbReference type="CDD" id="cd06989">
    <property type="entry name" value="cupin_DRT102"/>
    <property type="match status" value="1"/>
</dbReference>
<keyword evidence="3" id="KW-1185">Reference proteome</keyword>
<reference evidence="2" key="1">
    <citation type="submission" date="2022-03" db="EMBL/GenBank/DDBJ databases">
        <title>Genome Identification and Characterization of new species Bdellovibrio reynosense LBG001 sp. nov. from a Mexico soil sample.</title>
        <authorList>
            <person name="Camilli A."/>
            <person name="Ajao Y."/>
            <person name="Guo X."/>
        </authorList>
    </citation>
    <scope>NUCLEOTIDE SEQUENCE</scope>
    <source>
        <strain evidence="2">LBG001</strain>
    </source>
</reference>
<protein>
    <submittedName>
        <fullName evidence="2">Cupin domain-containing protein</fullName>
    </submittedName>
</protein>
<dbReference type="InterPro" id="IPR028013">
    <property type="entry name" value="DUF4437"/>
</dbReference>
<dbReference type="SUPFAM" id="SSF51182">
    <property type="entry name" value="RmlC-like cupins"/>
    <property type="match status" value="1"/>
</dbReference>
<organism evidence="2 3">
    <name type="scientific">Bdellovibrio reynosensis</name>
    <dbReference type="NCBI Taxonomy" id="2835041"/>
    <lineage>
        <taxon>Bacteria</taxon>
        <taxon>Pseudomonadati</taxon>
        <taxon>Bdellovibrionota</taxon>
        <taxon>Bdellovibrionia</taxon>
        <taxon>Bdellovibrionales</taxon>
        <taxon>Pseudobdellovibrionaceae</taxon>
        <taxon>Bdellovibrio</taxon>
    </lineage>
</organism>